<dbReference type="Pfam" id="PF00027">
    <property type="entry name" value="cNMP_binding"/>
    <property type="match status" value="1"/>
</dbReference>
<feature type="domain" description="HTH crp-type" evidence="2">
    <location>
        <begin position="145"/>
        <end position="218"/>
    </location>
</feature>
<protein>
    <submittedName>
        <fullName evidence="3">Crp/Fnr family transcriptional regulator</fullName>
    </submittedName>
</protein>
<dbReference type="PANTHER" id="PTHR24567">
    <property type="entry name" value="CRP FAMILY TRANSCRIPTIONAL REGULATORY PROTEIN"/>
    <property type="match status" value="1"/>
</dbReference>
<reference evidence="3 4" key="1">
    <citation type="submission" date="2021-06" db="EMBL/GenBank/DDBJ databases">
        <authorList>
            <person name="Sun Q."/>
            <person name="Li D."/>
        </authorList>
    </citation>
    <scope>NUCLEOTIDE SEQUENCE [LARGE SCALE GENOMIC DNA]</scope>
    <source>
        <strain evidence="3 4">MSJ-40</strain>
    </source>
</reference>
<proteinExistence type="predicted"/>
<sequence length="225" mass="26075">MMILKQLNKFESWKDISQKTKEKFLKYSTYMENTKGTVLYLESELNPLIYLILSGYIVLSKISPEGKEKYLYYLSDGDFVNQCSIDGKVTTTSAKTISDTCLISIDKDILLKLMQEDFNLNFLVLTSLAHLTRRSQRQILNLGIYNTSQRIASRLWKLSRDYGKEVNDYILIDAPMNQTDLSNMVGASRETVNRFLKELESKGIIFLKGHRIIIIDRDKLLDYIN</sequence>
<dbReference type="CDD" id="cd00038">
    <property type="entry name" value="CAP_ED"/>
    <property type="match status" value="1"/>
</dbReference>
<dbReference type="PROSITE" id="PS51063">
    <property type="entry name" value="HTH_CRP_2"/>
    <property type="match status" value="1"/>
</dbReference>
<dbReference type="SMART" id="SM00419">
    <property type="entry name" value="HTH_CRP"/>
    <property type="match status" value="1"/>
</dbReference>
<dbReference type="Proteomes" id="UP000749471">
    <property type="component" value="Unassembled WGS sequence"/>
</dbReference>
<dbReference type="InterPro" id="IPR050397">
    <property type="entry name" value="Env_Response_Regulators"/>
</dbReference>
<organism evidence="3 4">
    <name type="scientific">Tissierella simiarum</name>
    <dbReference type="NCBI Taxonomy" id="2841534"/>
    <lineage>
        <taxon>Bacteria</taxon>
        <taxon>Bacillati</taxon>
        <taxon>Bacillota</taxon>
        <taxon>Tissierellia</taxon>
        <taxon>Tissierellales</taxon>
        <taxon>Tissierellaceae</taxon>
        <taxon>Tissierella</taxon>
    </lineage>
</organism>
<accession>A0ABS6E105</accession>
<evidence type="ECO:0000259" key="2">
    <source>
        <dbReference type="PROSITE" id="PS51063"/>
    </source>
</evidence>
<dbReference type="EMBL" id="JAHLPM010000001">
    <property type="protein sequence ID" value="MBU5436578.1"/>
    <property type="molecule type" value="Genomic_DNA"/>
</dbReference>
<name>A0ABS6E105_9FIRM</name>
<dbReference type="RefSeq" id="WP_216515905.1">
    <property type="nucleotide sequence ID" value="NZ_JAHLPM010000001.1"/>
</dbReference>
<gene>
    <name evidence="3" type="ORF">KQI42_01080</name>
</gene>
<evidence type="ECO:0000259" key="1">
    <source>
        <dbReference type="PROSITE" id="PS50042"/>
    </source>
</evidence>
<dbReference type="InterPro" id="IPR012318">
    <property type="entry name" value="HTH_CRP"/>
</dbReference>
<comment type="caution">
    <text evidence="3">The sequence shown here is derived from an EMBL/GenBank/DDBJ whole genome shotgun (WGS) entry which is preliminary data.</text>
</comment>
<dbReference type="InterPro" id="IPR000595">
    <property type="entry name" value="cNMP-bd_dom"/>
</dbReference>
<feature type="domain" description="Cyclic nucleotide-binding" evidence="1">
    <location>
        <begin position="25"/>
        <end position="114"/>
    </location>
</feature>
<dbReference type="Pfam" id="PF13545">
    <property type="entry name" value="HTH_Crp_2"/>
    <property type="match status" value="1"/>
</dbReference>
<evidence type="ECO:0000313" key="4">
    <source>
        <dbReference type="Proteomes" id="UP000749471"/>
    </source>
</evidence>
<dbReference type="PROSITE" id="PS50042">
    <property type="entry name" value="CNMP_BINDING_3"/>
    <property type="match status" value="1"/>
</dbReference>
<dbReference type="PANTHER" id="PTHR24567:SF74">
    <property type="entry name" value="HTH-TYPE TRANSCRIPTIONAL REGULATOR ARCR"/>
    <property type="match status" value="1"/>
</dbReference>
<keyword evidence="4" id="KW-1185">Reference proteome</keyword>
<evidence type="ECO:0000313" key="3">
    <source>
        <dbReference type="EMBL" id="MBU5436578.1"/>
    </source>
</evidence>